<dbReference type="AlphaFoldDB" id="A0A1A9W5D2"/>
<sequence>MSQEIVVHSVVILLLALCMFVTSKVVVVNSKAQHLPALAEMSNNRQLSFISAASKETNTADFIRLVVMRFIYGLASTMGVEERLEGVFNGAFVPPNADNDFFGFGGLTDYGDGDDDYGDESALENATVNKSIILLTFLY</sequence>
<evidence type="ECO:0000256" key="1">
    <source>
        <dbReference type="SAM" id="Phobius"/>
    </source>
</evidence>
<dbReference type="EnsemblMetazoa" id="GBRI006929-RA">
    <property type="protein sequence ID" value="GBRI006929-PA"/>
    <property type="gene ID" value="GBRI006929"/>
</dbReference>
<dbReference type="VEuPathDB" id="VectorBase:GBRI006929"/>
<name>A0A1A9W5D2_9MUSC</name>
<organism evidence="2 3">
    <name type="scientific">Glossina brevipalpis</name>
    <dbReference type="NCBI Taxonomy" id="37001"/>
    <lineage>
        <taxon>Eukaryota</taxon>
        <taxon>Metazoa</taxon>
        <taxon>Ecdysozoa</taxon>
        <taxon>Arthropoda</taxon>
        <taxon>Hexapoda</taxon>
        <taxon>Insecta</taxon>
        <taxon>Pterygota</taxon>
        <taxon>Neoptera</taxon>
        <taxon>Endopterygota</taxon>
        <taxon>Diptera</taxon>
        <taxon>Brachycera</taxon>
        <taxon>Muscomorpha</taxon>
        <taxon>Hippoboscoidea</taxon>
        <taxon>Glossinidae</taxon>
        <taxon>Glossina</taxon>
    </lineage>
</organism>
<protein>
    <submittedName>
        <fullName evidence="2">Uncharacterized protein</fullName>
    </submittedName>
</protein>
<keyword evidence="1" id="KW-0812">Transmembrane</keyword>
<reference evidence="3" key="1">
    <citation type="submission" date="2014-03" db="EMBL/GenBank/DDBJ databases">
        <authorList>
            <person name="Aksoy S."/>
            <person name="Warren W."/>
            <person name="Wilson R.K."/>
        </authorList>
    </citation>
    <scope>NUCLEOTIDE SEQUENCE [LARGE SCALE GENOMIC DNA]</scope>
    <source>
        <strain evidence="3">IAEA</strain>
    </source>
</reference>
<dbReference type="Proteomes" id="UP000091820">
    <property type="component" value="Unassembled WGS sequence"/>
</dbReference>
<evidence type="ECO:0000313" key="2">
    <source>
        <dbReference type="EnsemblMetazoa" id="GBRI006929-PA"/>
    </source>
</evidence>
<reference evidence="2" key="2">
    <citation type="submission" date="2020-05" db="UniProtKB">
        <authorList>
            <consortium name="EnsemblMetazoa"/>
        </authorList>
    </citation>
    <scope>IDENTIFICATION</scope>
    <source>
        <strain evidence="2">IAEA</strain>
    </source>
</reference>
<feature type="transmembrane region" description="Helical" evidence="1">
    <location>
        <begin position="6"/>
        <end position="27"/>
    </location>
</feature>
<evidence type="ECO:0000313" key="3">
    <source>
        <dbReference type="Proteomes" id="UP000091820"/>
    </source>
</evidence>
<proteinExistence type="predicted"/>
<keyword evidence="1" id="KW-0472">Membrane</keyword>
<keyword evidence="1" id="KW-1133">Transmembrane helix</keyword>
<keyword evidence="3" id="KW-1185">Reference proteome</keyword>
<accession>A0A1A9W5D2</accession>